<dbReference type="Proteomes" id="UP001431784">
    <property type="component" value="Unassembled WGS sequence"/>
</dbReference>
<sequence length="95" mass="10708">MPETYWTIRWPDGHEERCYSPSSVIAETFSAGQSYPLPAFMQSARRALEQASARVEQKYGFACSLAMDQLDRLERRAATFAGQKDARILCLAIST</sequence>
<organism evidence="1 2">
    <name type="scientific">Roseinatronobacter alkalisoli</name>
    <dbReference type="NCBI Taxonomy" id="3028235"/>
    <lineage>
        <taxon>Bacteria</taxon>
        <taxon>Pseudomonadati</taxon>
        <taxon>Pseudomonadota</taxon>
        <taxon>Alphaproteobacteria</taxon>
        <taxon>Rhodobacterales</taxon>
        <taxon>Paracoccaceae</taxon>
        <taxon>Roseinatronobacter</taxon>
    </lineage>
</organism>
<keyword evidence="2" id="KW-1185">Reference proteome</keyword>
<comment type="caution">
    <text evidence="1">The sequence shown here is derived from an EMBL/GenBank/DDBJ whole genome shotgun (WGS) entry which is preliminary data.</text>
</comment>
<evidence type="ECO:0000313" key="1">
    <source>
        <dbReference type="EMBL" id="MDD7973138.1"/>
    </source>
</evidence>
<gene>
    <name evidence="1" type="ORF">PUT78_18800</name>
</gene>
<dbReference type="RefSeq" id="WP_274353810.1">
    <property type="nucleotide sequence ID" value="NZ_JAQZSM010000025.1"/>
</dbReference>
<proteinExistence type="predicted"/>
<reference evidence="1" key="1">
    <citation type="submission" date="2023-02" db="EMBL/GenBank/DDBJ databases">
        <title>Description of Roseinatronobacter alkalisoli sp. nov., an alkaliphilic bacerium isolated from soda soil.</title>
        <authorList>
            <person name="Wei W."/>
        </authorList>
    </citation>
    <scope>NUCLEOTIDE SEQUENCE</scope>
    <source>
        <strain evidence="1">HJB301</strain>
    </source>
</reference>
<name>A0ABT5TDD2_9RHOB</name>
<evidence type="ECO:0000313" key="2">
    <source>
        <dbReference type="Proteomes" id="UP001431784"/>
    </source>
</evidence>
<dbReference type="NCBIfam" id="TIGR04042">
    <property type="entry name" value="MSMEG_0570_fam"/>
    <property type="match status" value="1"/>
</dbReference>
<dbReference type="EMBL" id="JAQZSM010000025">
    <property type="protein sequence ID" value="MDD7973138.1"/>
    <property type="molecule type" value="Genomic_DNA"/>
</dbReference>
<dbReference type="InterPro" id="IPR023846">
    <property type="entry name" value="CHP04042_MSMEG0570"/>
</dbReference>
<accession>A0ABT5TDD2</accession>
<protein>
    <submittedName>
        <fullName evidence="1">MSMEG_0570 family nitrogen starvation response protein</fullName>
    </submittedName>
</protein>